<comment type="caution">
    <text evidence="1">The sequence shown here is derived from an EMBL/GenBank/DDBJ whole genome shotgun (WGS) entry which is preliminary data.</text>
</comment>
<dbReference type="Gene3D" id="1.10.10.10">
    <property type="entry name" value="Winged helix-like DNA-binding domain superfamily/Winged helix DNA-binding domain"/>
    <property type="match status" value="1"/>
</dbReference>
<protein>
    <submittedName>
        <fullName evidence="1">Transcriptional regulator</fullName>
    </submittedName>
</protein>
<dbReference type="Proteomes" id="UP000095255">
    <property type="component" value="Unassembled WGS sequence"/>
</dbReference>
<organism evidence="1 2">
    <name type="scientific">Desulfuribacillus stibiiarsenatis</name>
    <dbReference type="NCBI Taxonomy" id="1390249"/>
    <lineage>
        <taxon>Bacteria</taxon>
        <taxon>Bacillati</taxon>
        <taxon>Bacillota</taxon>
        <taxon>Desulfuribacillia</taxon>
        <taxon>Desulfuribacillales</taxon>
        <taxon>Desulfuribacillaceae</taxon>
        <taxon>Desulfuribacillus</taxon>
    </lineage>
</organism>
<accession>A0A1E5L5S3</accession>
<dbReference type="InterPro" id="IPR011991">
    <property type="entry name" value="ArsR-like_HTH"/>
</dbReference>
<name>A0A1E5L5S3_9FIRM</name>
<dbReference type="STRING" id="1390249.BHU72_05180"/>
<dbReference type="InterPro" id="IPR036388">
    <property type="entry name" value="WH-like_DNA-bd_sf"/>
</dbReference>
<dbReference type="AlphaFoldDB" id="A0A1E5L5S3"/>
<gene>
    <name evidence="1" type="ORF">BHU72_05180</name>
</gene>
<dbReference type="InterPro" id="IPR036390">
    <property type="entry name" value="WH_DNA-bd_sf"/>
</dbReference>
<dbReference type="SUPFAM" id="SSF46785">
    <property type="entry name" value="Winged helix' DNA-binding domain"/>
    <property type="match status" value="1"/>
</dbReference>
<keyword evidence="2" id="KW-1185">Reference proteome</keyword>
<evidence type="ECO:0000313" key="1">
    <source>
        <dbReference type="EMBL" id="OEH85480.1"/>
    </source>
</evidence>
<dbReference type="OrthoDB" id="9793352at2"/>
<dbReference type="CDD" id="cd00090">
    <property type="entry name" value="HTH_ARSR"/>
    <property type="match status" value="1"/>
</dbReference>
<sequence>MLDSLITSKTRIKLLLKFFLNVETKAYLRGLAEEFGESTNAVRVELNRLTDAGILETITDGRTKLYQANIRHSLFLDLQNIVKKFVGIDKIVEHIVAKLGDVKLAIITGDYAEGRDSGLIDLVMVGEIDKNYFIKLVDAVEMLIHRKIRALVLTEEEYVTYTDVLNKNKAIIVWSALGDKRNN</sequence>
<dbReference type="RefSeq" id="WP_069702307.1">
    <property type="nucleotide sequence ID" value="NZ_MJAT01000022.1"/>
</dbReference>
<dbReference type="EMBL" id="MJAT01000022">
    <property type="protein sequence ID" value="OEH85480.1"/>
    <property type="molecule type" value="Genomic_DNA"/>
</dbReference>
<evidence type="ECO:0000313" key="2">
    <source>
        <dbReference type="Proteomes" id="UP000095255"/>
    </source>
</evidence>
<reference evidence="1 2" key="1">
    <citation type="submission" date="2016-09" db="EMBL/GenBank/DDBJ databases">
        <title>Desulfuribacillus arsenicus sp. nov., an obligately anaerobic, dissimilatory arsenic- and antimonate-reducing bacterium isolated from anoxic sediments.</title>
        <authorList>
            <person name="Abin C.A."/>
            <person name="Hollibaugh J.T."/>
        </authorList>
    </citation>
    <scope>NUCLEOTIDE SEQUENCE [LARGE SCALE GENOMIC DNA]</scope>
    <source>
        <strain evidence="1 2">MLFW-2</strain>
    </source>
</reference>
<proteinExistence type="predicted"/>